<accession>D6A3Z5</accession>
<evidence type="ECO:0000313" key="2">
    <source>
        <dbReference type="EMBL" id="EFE71549.2"/>
    </source>
</evidence>
<name>D6A3Z5_STRV1</name>
<gene>
    <name evidence="2" type="ORF">SSFG_06787</name>
</gene>
<dbReference type="AlphaFoldDB" id="D6A3Z5"/>
<sequence>MGGPDARLRPPRGTHPRVGSFPVRDVDNRTLRPAFSWLYGGITMRWSPRAPRGGRAAPDSGGRWHGLLADVRVGTKHLTSEGNRK</sequence>
<protein>
    <submittedName>
        <fullName evidence="2">Predicted protein</fullName>
    </submittedName>
</protein>
<evidence type="ECO:0000256" key="1">
    <source>
        <dbReference type="SAM" id="MobiDB-lite"/>
    </source>
</evidence>
<proteinExistence type="predicted"/>
<reference evidence="3" key="1">
    <citation type="submission" date="2008-12" db="EMBL/GenBank/DDBJ databases">
        <title>Annotation of Streptomyces ghanaensis ATCC 14672.</title>
        <authorList>
            <consortium name="The Broad Institute Genome Sequencing Platform"/>
            <consortium name="Broad Institute Microbial Sequencing Center"/>
            <person name="Fischbach M."/>
            <person name="Ward D."/>
            <person name="Young S."/>
            <person name="Kodira C.D."/>
            <person name="Zeng Q."/>
            <person name="Koehrsen M."/>
            <person name="Godfrey P."/>
            <person name="Alvarado L."/>
            <person name="Berlin A.M."/>
            <person name="Borenstein D."/>
            <person name="Chen Z."/>
            <person name="Engels R."/>
            <person name="Freedman E."/>
            <person name="Gellesch M."/>
            <person name="Goldberg J."/>
            <person name="Griggs A."/>
            <person name="Gujja S."/>
            <person name="Heiman D.I."/>
            <person name="Hepburn T.A."/>
            <person name="Howarth C."/>
            <person name="Jen D."/>
            <person name="Larson L."/>
            <person name="Lewis B."/>
            <person name="Mehta T."/>
            <person name="Park D."/>
            <person name="Pearson M."/>
            <person name="Roberts A."/>
            <person name="Saif S."/>
            <person name="Shea T.D."/>
            <person name="Shenoy N."/>
            <person name="Sisk P."/>
            <person name="Stolte C."/>
            <person name="Sykes S.N."/>
            <person name="Walk T."/>
            <person name="White J."/>
            <person name="Yandava C."/>
            <person name="Straight P."/>
            <person name="Clardy J."/>
            <person name="Hung D."/>
            <person name="Kolter R."/>
            <person name="Mekalanos J."/>
            <person name="Walker S."/>
            <person name="Walsh C.T."/>
            <person name="Wieland B.L.C."/>
            <person name="Ilzarbe M."/>
            <person name="Galagan J."/>
            <person name="Nusbaum C."/>
            <person name="Birren B."/>
        </authorList>
    </citation>
    <scope>NUCLEOTIDE SEQUENCE [LARGE SCALE GENOMIC DNA]</scope>
    <source>
        <strain evidence="3">ATCC 14672 / DSM 40746 / JCM 4963 / KCTC 9882 / NRRL B-12104 / FH 1290</strain>
    </source>
</reference>
<evidence type="ECO:0000313" key="3">
    <source>
        <dbReference type="Proteomes" id="UP000003824"/>
    </source>
</evidence>
<feature type="region of interest" description="Disordered" evidence="1">
    <location>
        <begin position="1"/>
        <end position="24"/>
    </location>
</feature>
<dbReference type="Proteomes" id="UP000003824">
    <property type="component" value="Unassembled WGS sequence"/>
</dbReference>
<organism evidence="2 3">
    <name type="scientific">Streptomyces viridosporus (strain ATCC 14672 / DSM 40746 / JCM 4963 / KCTC 9882 / NRRL B-12104 / FH 1290)</name>
    <name type="common">Streptomyces ghanaensis</name>
    <dbReference type="NCBI Taxonomy" id="566461"/>
    <lineage>
        <taxon>Bacteria</taxon>
        <taxon>Bacillati</taxon>
        <taxon>Actinomycetota</taxon>
        <taxon>Actinomycetes</taxon>
        <taxon>Kitasatosporales</taxon>
        <taxon>Streptomycetaceae</taxon>
        <taxon>Streptomyces</taxon>
    </lineage>
</organism>
<dbReference type="EMBL" id="DS999641">
    <property type="protein sequence ID" value="EFE71549.2"/>
    <property type="molecule type" value="Genomic_DNA"/>
</dbReference>